<dbReference type="Ensembl" id="ENSECRT00000015320.1">
    <property type="protein sequence ID" value="ENSECRP00000015055.1"/>
    <property type="gene ID" value="ENSECRG00000010034.1"/>
</dbReference>
<reference evidence="13" key="1">
    <citation type="submission" date="2021-06" db="EMBL/GenBank/DDBJ databases">
        <authorList>
            <consortium name="Wellcome Sanger Institute Data Sharing"/>
        </authorList>
    </citation>
    <scope>NUCLEOTIDE SEQUENCE [LARGE SCALE GENOMIC DNA]</scope>
</reference>
<comment type="similarity">
    <text evidence="3">Belongs to the cytochrome c oxidase VIIb family.</text>
</comment>
<dbReference type="PANTHER" id="PTHR16716">
    <property type="entry name" value="CYTOCHROME C OXIDASE SUBUNIT 7B, MITOCHONDRIAL"/>
    <property type="match status" value="1"/>
</dbReference>
<name>A0A8C4SCT3_ERPCA</name>
<evidence type="ECO:0000256" key="5">
    <source>
        <dbReference type="ARBA" id="ARBA00022792"/>
    </source>
</evidence>
<evidence type="ECO:0000256" key="4">
    <source>
        <dbReference type="ARBA" id="ARBA00022692"/>
    </source>
</evidence>
<keyword evidence="6" id="KW-0809">Transit peptide</keyword>
<evidence type="ECO:0000256" key="8">
    <source>
        <dbReference type="ARBA" id="ARBA00023128"/>
    </source>
</evidence>
<evidence type="ECO:0000256" key="6">
    <source>
        <dbReference type="ARBA" id="ARBA00022946"/>
    </source>
</evidence>
<dbReference type="GeneTree" id="ENSGT00390000012178"/>
<evidence type="ECO:0000256" key="11">
    <source>
        <dbReference type="ARBA" id="ARBA00041642"/>
    </source>
</evidence>
<sequence length="79" mass="8822">MYNLAKAAVNLSARGVRYTAVRQCHHKTGPNFHEKYGNLLLATGFLFCASVWGYVATQTGLVWNISPVGRITPKPWNEE</sequence>
<evidence type="ECO:0000256" key="1">
    <source>
        <dbReference type="ARBA" id="ARBA00004434"/>
    </source>
</evidence>
<evidence type="ECO:0000256" key="10">
    <source>
        <dbReference type="ARBA" id="ARBA00040623"/>
    </source>
</evidence>
<reference evidence="13" key="3">
    <citation type="submission" date="2025-09" db="UniProtKB">
        <authorList>
            <consortium name="Ensembl"/>
        </authorList>
    </citation>
    <scope>IDENTIFICATION</scope>
</reference>
<organism evidence="13 14">
    <name type="scientific">Erpetoichthys calabaricus</name>
    <name type="common">Rope fish</name>
    <name type="synonym">Calamoichthys calabaricus</name>
    <dbReference type="NCBI Taxonomy" id="27687"/>
    <lineage>
        <taxon>Eukaryota</taxon>
        <taxon>Metazoa</taxon>
        <taxon>Chordata</taxon>
        <taxon>Craniata</taxon>
        <taxon>Vertebrata</taxon>
        <taxon>Euteleostomi</taxon>
        <taxon>Actinopterygii</taxon>
        <taxon>Polypteriformes</taxon>
        <taxon>Polypteridae</taxon>
        <taxon>Erpetoichthys</taxon>
    </lineage>
</organism>
<dbReference type="AlphaFoldDB" id="A0A8C4SCT3"/>
<dbReference type="GO" id="GO:0006123">
    <property type="term" value="P:mitochondrial electron transport, cytochrome c to oxygen"/>
    <property type="evidence" value="ECO:0007669"/>
    <property type="project" value="InterPro"/>
</dbReference>
<proteinExistence type="inferred from homology"/>
<evidence type="ECO:0000256" key="7">
    <source>
        <dbReference type="ARBA" id="ARBA00022989"/>
    </source>
</evidence>
<keyword evidence="5" id="KW-0999">Mitochondrion inner membrane</keyword>
<protein>
    <recommendedName>
        <fullName evidence="10">Cytochrome c oxidase subunit 7B, mitochondrial</fullName>
    </recommendedName>
    <alternativeName>
        <fullName evidence="11">Cytochrome c oxidase polypeptide VIIb</fullName>
    </alternativeName>
</protein>
<dbReference type="Gene3D" id="4.10.51.10">
    <property type="entry name" value="Cytochrome C Oxidase, chain K"/>
    <property type="match status" value="1"/>
</dbReference>
<reference evidence="13" key="2">
    <citation type="submission" date="2025-08" db="UniProtKB">
        <authorList>
            <consortium name="Ensembl"/>
        </authorList>
    </citation>
    <scope>IDENTIFICATION</scope>
</reference>
<dbReference type="InterPro" id="IPR008433">
    <property type="entry name" value="Cyt_c_oxidase_suVIIB"/>
</dbReference>
<accession>A0A8C4SCT3</accession>
<dbReference type="PANTHER" id="PTHR16716:SF0">
    <property type="entry name" value="CYTOCHROME C OXIDASE SUBUNIT 7B, MITOCHONDRIAL"/>
    <property type="match status" value="1"/>
</dbReference>
<dbReference type="InterPro" id="IPR023272">
    <property type="entry name" value="Cyt_c_oxidase_suVIIB_dom_sf"/>
</dbReference>
<evidence type="ECO:0000256" key="2">
    <source>
        <dbReference type="ARBA" id="ARBA00004673"/>
    </source>
</evidence>
<keyword evidence="7 12" id="KW-1133">Transmembrane helix</keyword>
<keyword evidence="14" id="KW-1185">Reference proteome</keyword>
<feature type="transmembrane region" description="Helical" evidence="12">
    <location>
        <begin position="36"/>
        <end position="55"/>
    </location>
</feature>
<dbReference type="Proteomes" id="UP000694620">
    <property type="component" value="Chromosome 12"/>
</dbReference>
<evidence type="ECO:0000256" key="9">
    <source>
        <dbReference type="ARBA" id="ARBA00023136"/>
    </source>
</evidence>
<keyword evidence="9 12" id="KW-0472">Membrane</keyword>
<dbReference type="OrthoDB" id="9937520at2759"/>
<dbReference type="GO" id="GO:0005743">
    <property type="term" value="C:mitochondrial inner membrane"/>
    <property type="evidence" value="ECO:0007669"/>
    <property type="project" value="UniProtKB-SubCell"/>
</dbReference>
<dbReference type="UniPathway" id="UPA00705"/>
<dbReference type="FunFam" id="4.10.51.10:FF:000001">
    <property type="entry name" value="Cytochrome c oxidase subunit 7B, mitochondrial"/>
    <property type="match status" value="1"/>
</dbReference>
<gene>
    <name evidence="13" type="primary">COX7B</name>
</gene>
<comment type="pathway">
    <text evidence="2">Energy metabolism; oxidative phosphorylation.</text>
</comment>
<dbReference type="Pfam" id="PF05392">
    <property type="entry name" value="COX7B"/>
    <property type="match status" value="1"/>
</dbReference>
<evidence type="ECO:0000256" key="12">
    <source>
        <dbReference type="SAM" id="Phobius"/>
    </source>
</evidence>
<comment type="subcellular location">
    <subcellularLocation>
        <location evidence="1">Mitochondrion inner membrane</location>
        <topology evidence="1">Single-pass membrane protein</topology>
    </subcellularLocation>
</comment>
<keyword evidence="4 12" id="KW-0812">Transmembrane</keyword>
<dbReference type="SUPFAM" id="SSF81423">
    <property type="entry name" value="Mitochondrial cytochrome c oxidase subunit VIIb"/>
    <property type="match status" value="1"/>
</dbReference>
<evidence type="ECO:0000256" key="3">
    <source>
        <dbReference type="ARBA" id="ARBA00007351"/>
    </source>
</evidence>
<evidence type="ECO:0000313" key="14">
    <source>
        <dbReference type="Proteomes" id="UP000694620"/>
    </source>
</evidence>
<keyword evidence="8" id="KW-0496">Mitochondrion</keyword>
<evidence type="ECO:0000313" key="13">
    <source>
        <dbReference type="Ensembl" id="ENSECRP00000015055.1"/>
    </source>
</evidence>